<feature type="compositionally biased region" description="Low complexity" evidence="1">
    <location>
        <begin position="75"/>
        <end position="85"/>
    </location>
</feature>
<dbReference type="GO" id="GO:0005634">
    <property type="term" value="C:nucleus"/>
    <property type="evidence" value="ECO:0007669"/>
    <property type="project" value="TreeGrafter"/>
</dbReference>
<organism evidence="2 3">
    <name type="scientific">Chlorocebus sabaeus</name>
    <name type="common">Green monkey</name>
    <name type="synonym">Simia sabaea</name>
    <dbReference type="NCBI Taxonomy" id="60711"/>
    <lineage>
        <taxon>Eukaryota</taxon>
        <taxon>Metazoa</taxon>
        <taxon>Chordata</taxon>
        <taxon>Craniata</taxon>
        <taxon>Vertebrata</taxon>
        <taxon>Euteleostomi</taxon>
        <taxon>Mammalia</taxon>
        <taxon>Eutheria</taxon>
        <taxon>Euarchontoglires</taxon>
        <taxon>Primates</taxon>
        <taxon>Haplorrhini</taxon>
        <taxon>Catarrhini</taxon>
        <taxon>Cercopithecidae</taxon>
        <taxon>Cercopithecinae</taxon>
        <taxon>Chlorocebus</taxon>
    </lineage>
</organism>
<dbReference type="InterPro" id="IPR042224">
    <property type="entry name" value="GTF2IRD2"/>
</dbReference>
<dbReference type="EMBL" id="AQIB01139778">
    <property type="status" value="NOT_ANNOTATED_CDS"/>
    <property type="molecule type" value="Genomic_DNA"/>
</dbReference>
<reference evidence="2" key="2">
    <citation type="submission" date="2025-08" db="UniProtKB">
        <authorList>
            <consortium name="Ensembl"/>
        </authorList>
    </citation>
    <scope>IDENTIFICATION</scope>
</reference>
<dbReference type="Proteomes" id="UP000029965">
    <property type="component" value="Chromosome 28"/>
</dbReference>
<feature type="compositionally biased region" description="Basic and acidic residues" evidence="1">
    <location>
        <begin position="33"/>
        <end position="42"/>
    </location>
</feature>
<dbReference type="STRING" id="60711.ENSCSAP00000014279"/>
<accession>A0A0D9S090</accession>
<reference evidence="2 3" key="1">
    <citation type="submission" date="2014-03" db="EMBL/GenBank/DDBJ databases">
        <authorList>
            <person name="Warren W."/>
            <person name="Wilson R.K."/>
        </authorList>
    </citation>
    <scope>NUCLEOTIDE SEQUENCE</scope>
</reference>
<dbReference type="EMBL" id="AQIB01139775">
    <property type="status" value="NOT_ANNOTATED_CDS"/>
    <property type="molecule type" value="Genomic_DNA"/>
</dbReference>
<name>A0A0D9S090_CHLSB</name>
<dbReference type="AlphaFoldDB" id="A0A0D9S090"/>
<dbReference type="Bgee" id="ENSCSAG00000018264">
    <property type="expression patterns" value="Expressed in fibroblast and 4 other cell types or tissues"/>
</dbReference>
<sequence>MHSAAKLDSTAPETATPTWGAADTRVEAAFQEANKKRGEKGGKERKRKRRASGEQGPRPPPTRPAACRPPRRAPGRSPRPSAAPRWPRPLTPRPARRGPAPSGIMAQVAVSTLPVEEESSSESRMVVTFLVSALESMVRQPDTCLTFHRWIIVKTTES</sequence>
<evidence type="ECO:0000313" key="3">
    <source>
        <dbReference type="Proteomes" id="UP000029965"/>
    </source>
</evidence>
<dbReference type="EMBL" id="AQIB01139774">
    <property type="status" value="NOT_ANNOTATED_CDS"/>
    <property type="molecule type" value="Genomic_DNA"/>
</dbReference>
<keyword evidence="3" id="KW-1185">Reference proteome</keyword>
<dbReference type="Ensembl" id="ENSCSAT00000016361.1">
    <property type="protein sequence ID" value="ENSCSAP00000014279.1"/>
    <property type="gene ID" value="ENSCSAG00000018264.1"/>
</dbReference>
<dbReference type="GeneTree" id="ENSGT00770000121804"/>
<feature type="region of interest" description="Disordered" evidence="1">
    <location>
        <begin position="1"/>
        <end position="103"/>
    </location>
</feature>
<dbReference type="PANTHER" id="PTHR47831">
    <property type="entry name" value="GENERAL TRANSCRIPTION FACTOR II-I REPEAT DOMAIN-CONTAINING PROTEIN 2"/>
    <property type="match status" value="1"/>
</dbReference>
<evidence type="ECO:0000256" key="1">
    <source>
        <dbReference type="SAM" id="MobiDB-lite"/>
    </source>
</evidence>
<proteinExistence type="predicted"/>
<evidence type="ECO:0000313" key="2">
    <source>
        <dbReference type="Ensembl" id="ENSCSAP00000014279.1"/>
    </source>
</evidence>
<reference evidence="2" key="3">
    <citation type="submission" date="2025-09" db="UniProtKB">
        <authorList>
            <consortium name="Ensembl"/>
        </authorList>
    </citation>
    <scope>IDENTIFICATION</scope>
</reference>
<dbReference type="EMBL" id="AQIB01139777">
    <property type="status" value="NOT_ANNOTATED_CDS"/>
    <property type="molecule type" value="Genomic_DNA"/>
</dbReference>
<dbReference type="EMBL" id="AQIB01139776">
    <property type="status" value="NOT_ANNOTATED_CDS"/>
    <property type="molecule type" value="Genomic_DNA"/>
</dbReference>
<dbReference type="PANTHER" id="PTHR47831:SF1">
    <property type="entry name" value="GENERAL TRANSCRIPTION FACTOR II-I REPEAT DOMAIN-CONTAINING PROTEIN 2A-RELATED"/>
    <property type="match status" value="1"/>
</dbReference>
<protein>
    <submittedName>
        <fullName evidence="2">Uncharacterized protein</fullName>
    </submittedName>
</protein>